<gene>
    <name evidence="2" type="ORF">CEXT_251481</name>
</gene>
<accession>A0AAV4NDW9</accession>
<sequence length="115" mass="12722">MEKQALNCQQLTEIQPDEPTYFGSISFHPTPTLSTLRNSTPNQLSFATGQERKERKGEGEDNVKAPPSSSEFANNMFPGSNSCCRTICSALLTPHPYVLRSMPLFIEWSKGVGRG</sequence>
<dbReference type="AlphaFoldDB" id="A0AAV4NDW9"/>
<dbReference type="EMBL" id="BPLR01020824">
    <property type="protein sequence ID" value="GIX82967.1"/>
    <property type="molecule type" value="Genomic_DNA"/>
</dbReference>
<protein>
    <submittedName>
        <fullName evidence="2">Uncharacterized protein</fullName>
    </submittedName>
</protein>
<dbReference type="Proteomes" id="UP001054945">
    <property type="component" value="Unassembled WGS sequence"/>
</dbReference>
<evidence type="ECO:0000256" key="1">
    <source>
        <dbReference type="SAM" id="MobiDB-lite"/>
    </source>
</evidence>
<organism evidence="2 3">
    <name type="scientific">Caerostris extrusa</name>
    <name type="common">Bark spider</name>
    <name type="synonym">Caerostris bankana</name>
    <dbReference type="NCBI Taxonomy" id="172846"/>
    <lineage>
        <taxon>Eukaryota</taxon>
        <taxon>Metazoa</taxon>
        <taxon>Ecdysozoa</taxon>
        <taxon>Arthropoda</taxon>
        <taxon>Chelicerata</taxon>
        <taxon>Arachnida</taxon>
        <taxon>Araneae</taxon>
        <taxon>Araneomorphae</taxon>
        <taxon>Entelegynae</taxon>
        <taxon>Araneoidea</taxon>
        <taxon>Araneidae</taxon>
        <taxon>Caerostris</taxon>
    </lineage>
</organism>
<feature type="compositionally biased region" description="Polar residues" evidence="1">
    <location>
        <begin position="32"/>
        <end position="48"/>
    </location>
</feature>
<feature type="compositionally biased region" description="Basic and acidic residues" evidence="1">
    <location>
        <begin position="50"/>
        <end position="63"/>
    </location>
</feature>
<evidence type="ECO:0000313" key="3">
    <source>
        <dbReference type="Proteomes" id="UP001054945"/>
    </source>
</evidence>
<keyword evidence="3" id="KW-1185">Reference proteome</keyword>
<reference evidence="2 3" key="1">
    <citation type="submission" date="2021-06" db="EMBL/GenBank/DDBJ databases">
        <title>Caerostris extrusa draft genome.</title>
        <authorList>
            <person name="Kono N."/>
            <person name="Arakawa K."/>
        </authorList>
    </citation>
    <scope>NUCLEOTIDE SEQUENCE [LARGE SCALE GENOMIC DNA]</scope>
</reference>
<proteinExistence type="predicted"/>
<evidence type="ECO:0000313" key="2">
    <source>
        <dbReference type="EMBL" id="GIX82967.1"/>
    </source>
</evidence>
<comment type="caution">
    <text evidence="2">The sequence shown here is derived from an EMBL/GenBank/DDBJ whole genome shotgun (WGS) entry which is preliminary data.</text>
</comment>
<feature type="region of interest" description="Disordered" evidence="1">
    <location>
        <begin position="32"/>
        <end position="73"/>
    </location>
</feature>
<name>A0AAV4NDW9_CAEEX</name>